<accession>A0A9Q3C8N4</accession>
<evidence type="ECO:0000313" key="2">
    <source>
        <dbReference type="Proteomes" id="UP000765509"/>
    </source>
</evidence>
<gene>
    <name evidence="1" type="ORF">O181_018893</name>
</gene>
<dbReference type="InterPro" id="IPR036397">
    <property type="entry name" value="RNaseH_sf"/>
</dbReference>
<dbReference type="OrthoDB" id="3158924at2759"/>
<organism evidence="1 2">
    <name type="scientific">Austropuccinia psidii MF-1</name>
    <dbReference type="NCBI Taxonomy" id="1389203"/>
    <lineage>
        <taxon>Eukaryota</taxon>
        <taxon>Fungi</taxon>
        <taxon>Dikarya</taxon>
        <taxon>Basidiomycota</taxon>
        <taxon>Pucciniomycotina</taxon>
        <taxon>Pucciniomycetes</taxon>
        <taxon>Pucciniales</taxon>
        <taxon>Sphaerophragmiaceae</taxon>
        <taxon>Austropuccinia</taxon>
    </lineage>
</organism>
<sequence>MIKIQENRKPWQTVHIDWVTGLKPGFGRSYNAYLVIIDRFSNTPIFLPYHKDDTARNTDFLIPNRLISWTGLFTNRIELEFAYKKSIHSSTNKTTAILEKGWNPTLPQDSLRKDFVEIHPTAGSFKGIRHKARKNAIRCMEDSFAYVKDKWDKEHATTDLKVGDLVLVSNTNFNKINRCKNLKYSFSEPFVIKALHGENANEVDLSEDLSNNHPTIPVS</sequence>
<name>A0A9Q3C8N4_9BASI</name>
<reference evidence="1" key="1">
    <citation type="submission" date="2021-03" db="EMBL/GenBank/DDBJ databases">
        <title>Draft genome sequence of rust myrtle Austropuccinia psidii MF-1, a brazilian biotype.</title>
        <authorList>
            <person name="Quecine M.C."/>
            <person name="Pachon D.M.R."/>
            <person name="Bonatelli M.L."/>
            <person name="Correr F.H."/>
            <person name="Franceschini L.M."/>
            <person name="Leite T.F."/>
            <person name="Margarido G.R.A."/>
            <person name="Almeida C.A."/>
            <person name="Ferrarezi J.A."/>
            <person name="Labate C.A."/>
        </authorList>
    </citation>
    <scope>NUCLEOTIDE SEQUENCE</scope>
    <source>
        <strain evidence="1">MF-1</strain>
    </source>
</reference>
<dbReference type="GO" id="GO:0003676">
    <property type="term" value="F:nucleic acid binding"/>
    <property type="evidence" value="ECO:0007669"/>
    <property type="project" value="InterPro"/>
</dbReference>
<dbReference type="InterPro" id="IPR012337">
    <property type="entry name" value="RNaseH-like_sf"/>
</dbReference>
<dbReference type="EMBL" id="AVOT02005486">
    <property type="protein sequence ID" value="MBW0479178.1"/>
    <property type="molecule type" value="Genomic_DNA"/>
</dbReference>
<dbReference type="Proteomes" id="UP000765509">
    <property type="component" value="Unassembled WGS sequence"/>
</dbReference>
<evidence type="ECO:0000313" key="1">
    <source>
        <dbReference type="EMBL" id="MBW0479178.1"/>
    </source>
</evidence>
<dbReference type="Gene3D" id="3.30.420.10">
    <property type="entry name" value="Ribonuclease H-like superfamily/Ribonuclease H"/>
    <property type="match status" value="1"/>
</dbReference>
<comment type="caution">
    <text evidence="1">The sequence shown here is derived from an EMBL/GenBank/DDBJ whole genome shotgun (WGS) entry which is preliminary data.</text>
</comment>
<dbReference type="AlphaFoldDB" id="A0A9Q3C8N4"/>
<proteinExistence type="predicted"/>
<evidence type="ECO:0008006" key="3">
    <source>
        <dbReference type="Google" id="ProtNLM"/>
    </source>
</evidence>
<dbReference type="SUPFAM" id="SSF53098">
    <property type="entry name" value="Ribonuclease H-like"/>
    <property type="match status" value="1"/>
</dbReference>
<protein>
    <recommendedName>
        <fullName evidence="3">Integrase catalytic domain-containing protein</fullName>
    </recommendedName>
</protein>
<keyword evidence="2" id="KW-1185">Reference proteome</keyword>